<dbReference type="Gene3D" id="3.30.9.10">
    <property type="entry name" value="D-Amino Acid Oxidase, subunit A, domain 2"/>
    <property type="match status" value="1"/>
</dbReference>
<dbReference type="AlphaFoldDB" id="A0AAD6XBD3"/>
<dbReference type="SUPFAM" id="SSF51905">
    <property type="entry name" value="FAD/NAD(P)-binding domain"/>
    <property type="match status" value="1"/>
</dbReference>
<accession>A0AAD6XBD3</accession>
<feature type="domain" description="FAD dependent oxidoreductase" evidence="2">
    <location>
        <begin position="66"/>
        <end position="538"/>
    </location>
</feature>
<dbReference type="PANTHER" id="PTHR13847">
    <property type="entry name" value="SARCOSINE DEHYDROGENASE-RELATED"/>
    <property type="match status" value="1"/>
</dbReference>
<name>A0AAD6XBD3_9AGAR</name>
<dbReference type="InterPro" id="IPR036188">
    <property type="entry name" value="FAD/NAD-bd_sf"/>
</dbReference>
<dbReference type="Gene3D" id="3.50.50.60">
    <property type="entry name" value="FAD/NAD(P)-binding domain"/>
    <property type="match status" value="1"/>
</dbReference>
<organism evidence="3 4">
    <name type="scientific">Mycena alexandri</name>
    <dbReference type="NCBI Taxonomy" id="1745969"/>
    <lineage>
        <taxon>Eukaryota</taxon>
        <taxon>Fungi</taxon>
        <taxon>Dikarya</taxon>
        <taxon>Basidiomycota</taxon>
        <taxon>Agaricomycotina</taxon>
        <taxon>Agaricomycetes</taxon>
        <taxon>Agaricomycetidae</taxon>
        <taxon>Agaricales</taxon>
        <taxon>Marasmiineae</taxon>
        <taxon>Mycenaceae</taxon>
        <taxon>Mycena</taxon>
    </lineage>
</organism>
<feature type="region of interest" description="Disordered" evidence="1">
    <location>
        <begin position="312"/>
        <end position="337"/>
    </location>
</feature>
<proteinExistence type="predicted"/>
<evidence type="ECO:0000259" key="2">
    <source>
        <dbReference type="Pfam" id="PF01266"/>
    </source>
</evidence>
<dbReference type="EMBL" id="JARJCM010000009">
    <property type="protein sequence ID" value="KAJ7043657.1"/>
    <property type="molecule type" value="Genomic_DNA"/>
</dbReference>
<evidence type="ECO:0000256" key="1">
    <source>
        <dbReference type="SAM" id="MobiDB-lite"/>
    </source>
</evidence>
<feature type="compositionally biased region" description="Polar residues" evidence="1">
    <location>
        <begin position="326"/>
        <end position="337"/>
    </location>
</feature>
<evidence type="ECO:0000313" key="4">
    <source>
        <dbReference type="Proteomes" id="UP001218188"/>
    </source>
</evidence>
<dbReference type="GO" id="GO:0005737">
    <property type="term" value="C:cytoplasm"/>
    <property type="evidence" value="ECO:0007669"/>
    <property type="project" value="TreeGrafter"/>
</dbReference>
<keyword evidence="4" id="KW-1185">Reference proteome</keyword>
<gene>
    <name evidence="3" type="ORF">C8F04DRAFT_991982</name>
</gene>
<protein>
    <submittedName>
        <fullName evidence="3">FAD dependent oxidoreductase</fullName>
    </submittedName>
</protein>
<evidence type="ECO:0000313" key="3">
    <source>
        <dbReference type="EMBL" id="KAJ7043657.1"/>
    </source>
</evidence>
<dbReference type="InterPro" id="IPR006076">
    <property type="entry name" value="FAD-dep_OxRdtase"/>
</dbReference>
<dbReference type="Pfam" id="PF01266">
    <property type="entry name" value="DAO"/>
    <property type="match status" value="1"/>
</dbReference>
<reference evidence="3" key="1">
    <citation type="submission" date="2023-03" db="EMBL/GenBank/DDBJ databases">
        <title>Massive genome expansion in bonnet fungi (Mycena s.s.) driven by repeated elements and novel gene families across ecological guilds.</title>
        <authorList>
            <consortium name="Lawrence Berkeley National Laboratory"/>
            <person name="Harder C.B."/>
            <person name="Miyauchi S."/>
            <person name="Viragh M."/>
            <person name="Kuo A."/>
            <person name="Thoen E."/>
            <person name="Andreopoulos B."/>
            <person name="Lu D."/>
            <person name="Skrede I."/>
            <person name="Drula E."/>
            <person name="Henrissat B."/>
            <person name="Morin E."/>
            <person name="Kohler A."/>
            <person name="Barry K."/>
            <person name="LaButti K."/>
            <person name="Morin E."/>
            <person name="Salamov A."/>
            <person name="Lipzen A."/>
            <person name="Mereny Z."/>
            <person name="Hegedus B."/>
            <person name="Baldrian P."/>
            <person name="Stursova M."/>
            <person name="Weitz H."/>
            <person name="Taylor A."/>
            <person name="Grigoriev I.V."/>
            <person name="Nagy L.G."/>
            <person name="Martin F."/>
            <person name="Kauserud H."/>
        </authorList>
    </citation>
    <scope>NUCLEOTIDE SEQUENCE</scope>
    <source>
        <strain evidence="3">CBHHK200</strain>
    </source>
</reference>
<dbReference type="Proteomes" id="UP001218188">
    <property type="component" value="Unassembled WGS sequence"/>
</dbReference>
<sequence>MGSTLSRLRLTLVTFRAISAIYKELNERLKQTPGLPVSNPSTPYWAIPASPIAQHGSDATLPSEADILIIGSGITGTAVARTLLAQSDVPQIVMLEARDACSGATGRNGGHVTPLLYHDYAALKKKHGAEMAKSILKFRFTHIAELIQVSKDEDILADGQCRQVETFDVFFDQEMFDLAVQNLNGYLDDMPEQRRLWRVVGVEECVKDLQFSKTVVGAIATTAGAIHPYRFVTSILLRLLGSHPTSFQLFTHTPCLSISSSRSKDGGYTVLTNKGTIQARHVVHATNGWASHLLPAMRGKIVPVRAHMSAQRPGLGLGRTEGAGSQLESSPSASAGGSVLTLTDNPANNWLGTRSFVMYADGRYDYLTQQPSSPPVAEQSLYPPPAAEFMFGGGLAHGELAEQAFMDEVGVADDRDCSMETSAYLGGALSLYFGGWGAEGRDTESKSTDKPIIFGEESEEGRVKKLWTGILGVSADGRPWVGRLPAKVSGRPAPRGSSSLKQKHYLNQLAPPGEWISAGYSGEGMVHGLLSGNALAHMILGNADDVLPDAFMVTEARWKKAKIEDLVDGFVVS</sequence>
<comment type="caution">
    <text evidence="3">The sequence shown here is derived from an EMBL/GenBank/DDBJ whole genome shotgun (WGS) entry which is preliminary data.</text>
</comment>
<dbReference type="PANTHER" id="PTHR13847:SF213">
    <property type="entry name" value="DEPENDENT OXIDOREDUCTASE, PUTATIVE-RELATED"/>
    <property type="match status" value="1"/>
</dbReference>